<name>A0ABS2R3G6_9BACI</name>
<evidence type="ECO:0000313" key="2">
    <source>
        <dbReference type="EMBL" id="MBM7714167.1"/>
    </source>
</evidence>
<evidence type="ECO:0000313" key="3">
    <source>
        <dbReference type="Proteomes" id="UP000823485"/>
    </source>
</evidence>
<evidence type="ECO:0000256" key="1">
    <source>
        <dbReference type="SAM" id="MobiDB-lite"/>
    </source>
</evidence>
<dbReference type="EMBL" id="JAFBFH010000005">
    <property type="protein sequence ID" value="MBM7714167.1"/>
    <property type="molecule type" value="Genomic_DNA"/>
</dbReference>
<organism evidence="2 3">
    <name type="scientific">Siminovitchia thermophila</name>
    <dbReference type="NCBI Taxonomy" id="1245522"/>
    <lineage>
        <taxon>Bacteria</taxon>
        <taxon>Bacillati</taxon>
        <taxon>Bacillota</taxon>
        <taxon>Bacilli</taxon>
        <taxon>Bacillales</taxon>
        <taxon>Bacillaceae</taxon>
        <taxon>Siminovitchia</taxon>
    </lineage>
</organism>
<accession>A0ABS2R3G6</accession>
<comment type="caution">
    <text evidence="2">The sequence shown here is derived from an EMBL/GenBank/DDBJ whole genome shotgun (WGS) entry which is preliminary data.</text>
</comment>
<reference evidence="2 3" key="1">
    <citation type="submission" date="2021-01" db="EMBL/GenBank/DDBJ databases">
        <title>Genomic Encyclopedia of Type Strains, Phase IV (KMG-IV): sequencing the most valuable type-strain genomes for metagenomic binning, comparative biology and taxonomic classification.</title>
        <authorList>
            <person name="Goeker M."/>
        </authorList>
    </citation>
    <scope>NUCLEOTIDE SEQUENCE [LARGE SCALE GENOMIC DNA]</scope>
    <source>
        <strain evidence="2 3">DSM 105453</strain>
    </source>
</reference>
<sequence length="59" mass="6726">MYVDKEYGERYSTSVHSGYINPYDVPNVDAELRTEADAVPHAEHNIVQKGARGDKKRFT</sequence>
<feature type="region of interest" description="Disordered" evidence="1">
    <location>
        <begin position="37"/>
        <end position="59"/>
    </location>
</feature>
<protein>
    <submittedName>
        <fullName evidence="2">Uncharacterized protein</fullName>
    </submittedName>
</protein>
<keyword evidence="3" id="KW-1185">Reference proteome</keyword>
<dbReference type="Proteomes" id="UP000823485">
    <property type="component" value="Unassembled WGS sequence"/>
</dbReference>
<proteinExistence type="predicted"/>
<gene>
    <name evidence="2" type="ORF">JOC94_001139</name>
</gene>